<dbReference type="PANTHER" id="PTHR19282">
    <property type="entry name" value="TETRASPANIN"/>
    <property type="match status" value="1"/>
</dbReference>
<feature type="transmembrane region" description="Helical" evidence="5">
    <location>
        <begin position="12"/>
        <end position="34"/>
    </location>
</feature>
<evidence type="ECO:0000256" key="4">
    <source>
        <dbReference type="ARBA" id="ARBA00023136"/>
    </source>
</evidence>
<evidence type="ECO:0000313" key="6">
    <source>
        <dbReference type="EMBL" id="CAH3129375.1"/>
    </source>
</evidence>
<evidence type="ECO:0000313" key="7">
    <source>
        <dbReference type="Proteomes" id="UP001159405"/>
    </source>
</evidence>
<accession>A0ABN8P1K1</accession>
<dbReference type="Pfam" id="PF00335">
    <property type="entry name" value="Tetraspanin"/>
    <property type="match status" value="1"/>
</dbReference>
<keyword evidence="2 5" id="KW-0812">Transmembrane</keyword>
<name>A0ABN8P1K1_9CNID</name>
<feature type="transmembrane region" description="Helical" evidence="5">
    <location>
        <begin position="46"/>
        <end position="72"/>
    </location>
</feature>
<keyword evidence="4 5" id="KW-0472">Membrane</keyword>
<evidence type="ECO:0000256" key="1">
    <source>
        <dbReference type="ARBA" id="ARBA00004141"/>
    </source>
</evidence>
<dbReference type="EMBL" id="CALNXK010000046">
    <property type="protein sequence ID" value="CAH3129375.1"/>
    <property type="molecule type" value="Genomic_DNA"/>
</dbReference>
<gene>
    <name evidence="6" type="ORF">PLOB_00034110</name>
</gene>
<dbReference type="PRINTS" id="PR00259">
    <property type="entry name" value="TMFOUR"/>
</dbReference>
<reference evidence="6 7" key="1">
    <citation type="submission" date="2022-05" db="EMBL/GenBank/DDBJ databases">
        <authorList>
            <consortium name="Genoscope - CEA"/>
            <person name="William W."/>
        </authorList>
    </citation>
    <scope>NUCLEOTIDE SEQUENCE [LARGE SCALE GENOMIC DNA]</scope>
</reference>
<comment type="caution">
    <text evidence="6">The sequence shown here is derived from an EMBL/GenBank/DDBJ whole genome shotgun (WGS) entry which is preliminary data.</text>
</comment>
<evidence type="ECO:0000256" key="5">
    <source>
        <dbReference type="SAM" id="Phobius"/>
    </source>
</evidence>
<sequence length="224" mass="24584">MGITSSSMTFRCYKLGLIFLNIIYMIVGLTLIIVPVSFKISAVLTSWPIVGGTIACGVFLMLLSIAGIYGAIKHHQIILFFYMAIMIIVFIILFSVSVAALSISSSQQRALLKKGWASLSNKTKEEFQKTGDCCGFDPSFENITDGPYGHPSCALLTCCTNHTVSCPGQCDTCYDYLTNKGLKTVKNDVGGIGLFFSFTLFVGVYMAFRYRHLKDPRANPSAFL</sequence>
<feature type="transmembrane region" description="Helical" evidence="5">
    <location>
        <begin position="189"/>
        <end position="208"/>
    </location>
</feature>
<dbReference type="InterPro" id="IPR018499">
    <property type="entry name" value="Tetraspanin/Peripherin"/>
</dbReference>
<keyword evidence="7" id="KW-1185">Reference proteome</keyword>
<feature type="transmembrane region" description="Helical" evidence="5">
    <location>
        <begin position="79"/>
        <end position="103"/>
    </location>
</feature>
<proteinExistence type="predicted"/>
<evidence type="ECO:0000256" key="2">
    <source>
        <dbReference type="ARBA" id="ARBA00022692"/>
    </source>
</evidence>
<organism evidence="6 7">
    <name type="scientific">Porites lobata</name>
    <dbReference type="NCBI Taxonomy" id="104759"/>
    <lineage>
        <taxon>Eukaryota</taxon>
        <taxon>Metazoa</taxon>
        <taxon>Cnidaria</taxon>
        <taxon>Anthozoa</taxon>
        <taxon>Hexacorallia</taxon>
        <taxon>Scleractinia</taxon>
        <taxon>Fungiina</taxon>
        <taxon>Poritidae</taxon>
        <taxon>Porites</taxon>
    </lineage>
</organism>
<protein>
    <recommendedName>
        <fullName evidence="8">Tetraspanin</fullName>
    </recommendedName>
</protein>
<evidence type="ECO:0000256" key="3">
    <source>
        <dbReference type="ARBA" id="ARBA00022989"/>
    </source>
</evidence>
<keyword evidence="3 5" id="KW-1133">Transmembrane helix</keyword>
<evidence type="ECO:0008006" key="8">
    <source>
        <dbReference type="Google" id="ProtNLM"/>
    </source>
</evidence>
<dbReference type="PANTHER" id="PTHR19282:SF452">
    <property type="entry name" value="LD03691P"/>
    <property type="match status" value="1"/>
</dbReference>
<dbReference type="Proteomes" id="UP001159405">
    <property type="component" value="Unassembled WGS sequence"/>
</dbReference>
<comment type="subcellular location">
    <subcellularLocation>
        <location evidence="1">Membrane</location>
        <topology evidence="1">Multi-pass membrane protein</topology>
    </subcellularLocation>
</comment>